<name>A0A6I8MBK8_9CORY</name>
<dbReference type="GO" id="GO:0004252">
    <property type="term" value="F:serine-type endopeptidase activity"/>
    <property type="evidence" value="ECO:0007669"/>
    <property type="project" value="InterPro"/>
</dbReference>
<evidence type="ECO:0000256" key="5">
    <source>
        <dbReference type="ARBA" id="ARBA00022825"/>
    </source>
</evidence>
<evidence type="ECO:0000256" key="1">
    <source>
        <dbReference type="ARBA" id="ARBA00007039"/>
    </source>
</evidence>
<evidence type="ECO:0000256" key="3">
    <source>
        <dbReference type="ARBA" id="ARBA00022670"/>
    </source>
</evidence>
<dbReference type="PRINTS" id="PR00127">
    <property type="entry name" value="CLPPROTEASEP"/>
</dbReference>
<proteinExistence type="inferred from homology"/>
<comment type="similarity">
    <text evidence="1 6">Belongs to the peptidase S14 family.</text>
</comment>
<evidence type="ECO:0000256" key="4">
    <source>
        <dbReference type="ARBA" id="ARBA00022801"/>
    </source>
</evidence>
<dbReference type="SUPFAM" id="SSF52096">
    <property type="entry name" value="ClpP/crotonase"/>
    <property type="match status" value="1"/>
</dbReference>
<dbReference type="InterPro" id="IPR029045">
    <property type="entry name" value="ClpP/crotonase-like_dom_sf"/>
</dbReference>
<dbReference type="GO" id="GO:0004176">
    <property type="term" value="F:ATP-dependent peptidase activity"/>
    <property type="evidence" value="ECO:0007669"/>
    <property type="project" value="InterPro"/>
</dbReference>
<gene>
    <name evidence="7" type="ORF">FRC0190_01284</name>
</gene>
<accession>A0A6I8MBK8</accession>
<dbReference type="KEGG" id="crf:FRC0190_01284"/>
<keyword evidence="2" id="KW-0963">Cytoplasm</keyword>
<dbReference type="PANTHER" id="PTHR10381">
    <property type="entry name" value="ATP-DEPENDENT CLP PROTEASE PROTEOLYTIC SUBUNIT"/>
    <property type="match status" value="1"/>
</dbReference>
<evidence type="ECO:0000256" key="2">
    <source>
        <dbReference type="ARBA" id="ARBA00022490"/>
    </source>
</evidence>
<dbReference type="CDD" id="cd07016">
    <property type="entry name" value="S14_ClpP_1"/>
    <property type="match status" value="1"/>
</dbReference>
<sequence>MNEILIYGDIGYEVVAKNVVASLEQCDGGPVTVRVSSNGGDVYEGIAIMNALRSYAGEVLVVIDSIAASAASFIAIGGGDRVVIRPNAELMIHKAWTMQVGNADELRAGLPDLDRQDAKIAAIYAEKAGGDPDQWLEIMSAETWYSADEALAAGLVDAVEDARVSASVRAPVLAKSRVRNRYSGRAVAPPPMVVNNDIPDGGGKEGTVSALEELANTFGVEVDDFKNRLSAFFNSEVEVTAPMVLTYPDEVTVIPTGNVEIAPESDLPDGVTVEATVGEGFTSEVSAEGKVTVRAGDGVKVGDSTDVVLTFPDGAETTVKVTVVAADDGEDTAPTPAADPGVPVDPVAEAEGMKIVPLAFYEELMAAYENQAAVIAKNAARDRDDEITGWINEGRFAAAKRAKVAADYDRDVVMCRETWGSLPKGSIPRNELGSGVDPSLVETGVPSSADLLELAEIRRNNK</sequence>
<dbReference type="InterPro" id="IPR023562">
    <property type="entry name" value="ClpP/TepA"/>
</dbReference>
<evidence type="ECO:0000256" key="6">
    <source>
        <dbReference type="RuleBase" id="RU003567"/>
    </source>
</evidence>
<dbReference type="GO" id="GO:0009368">
    <property type="term" value="C:endopeptidase Clp complex"/>
    <property type="evidence" value="ECO:0007669"/>
    <property type="project" value="TreeGrafter"/>
</dbReference>
<dbReference type="InterPro" id="IPR001907">
    <property type="entry name" value="ClpP"/>
</dbReference>
<evidence type="ECO:0000313" key="7">
    <source>
        <dbReference type="EMBL" id="VZH85319.1"/>
    </source>
</evidence>
<dbReference type="AlphaFoldDB" id="A0A6I8MBK8"/>
<dbReference type="Pfam" id="PF00574">
    <property type="entry name" value="CLP_protease"/>
    <property type="match status" value="1"/>
</dbReference>
<dbReference type="GO" id="GO:0051117">
    <property type="term" value="F:ATPase binding"/>
    <property type="evidence" value="ECO:0007669"/>
    <property type="project" value="TreeGrafter"/>
</dbReference>
<organism evidence="7 8">
    <name type="scientific">Corynebacterium rouxii</name>
    <dbReference type="NCBI Taxonomy" id="2719119"/>
    <lineage>
        <taxon>Bacteria</taxon>
        <taxon>Bacillati</taxon>
        <taxon>Actinomycetota</taxon>
        <taxon>Actinomycetes</taxon>
        <taxon>Mycobacteriales</taxon>
        <taxon>Corynebacteriaceae</taxon>
        <taxon>Corynebacterium</taxon>
    </lineage>
</organism>
<dbReference type="NCBIfam" id="NF045542">
    <property type="entry name" value="Clp_rel_HeadMat"/>
    <property type="match status" value="1"/>
</dbReference>
<keyword evidence="3 7" id="KW-0645">Protease</keyword>
<dbReference type="Gene3D" id="3.90.226.10">
    <property type="entry name" value="2-enoyl-CoA Hydratase, Chain A, domain 1"/>
    <property type="match status" value="1"/>
</dbReference>
<keyword evidence="5" id="KW-0720">Serine protease</keyword>
<dbReference type="PANTHER" id="PTHR10381:SF70">
    <property type="entry name" value="ATP-DEPENDENT CLP PROTEASE PROTEOLYTIC SUBUNIT"/>
    <property type="match status" value="1"/>
</dbReference>
<dbReference type="Proteomes" id="UP000423525">
    <property type="component" value="Chromosome"/>
</dbReference>
<reference evidence="7 8" key="1">
    <citation type="submission" date="2019-11" db="EMBL/GenBank/DDBJ databases">
        <authorList>
            <person name="Brisse S."/>
        </authorList>
    </citation>
    <scope>NUCLEOTIDE SEQUENCE [LARGE SCALE GENOMIC DNA]</scope>
    <source>
        <strain evidence="7">FRC0190</strain>
    </source>
</reference>
<protein>
    <recommendedName>
        <fullName evidence="6">ATP-dependent Clp protease proteolytic subunit</fullName>
    </recommendedName>
</protein>
<dbReference type="EMBL" id="LR738855">
    <property type="protein sequence ID" value="VZH85319.1"/>
    <property type="molecule type" value="Genomic_DNA"/>
</dbReference>
<keyword evidence="4" id="KW-0378">Hydrolase</keyword>
<dbReference type="GO" id="GO:0006515">
    <property type="term" value="P:protein quality control for misfolded or incompletely synthesized proteins"/>
    <property type="evidence" value="ECO:0007669"/>
    <property type="project" value="TreeGrafter"/>
</dbReference>
<evidence type="ECO:0000313" key="8">
    <source>
        <dbReference type="Proteomes" id="UP000423525"/>
    </source>
</evidence>
<dbReference type="RefSeq" id="WP_166443154.1">
    <property type="nucleotide sequence ID" value="NZ_LR738855.1"/>
</dbReference>